<name>A0A9D4R846_DREPO</name>
<organism evidence="2 3">
    <name type="scientific">Dreissena polymorpha</name>
    <name type="common">Zebra mussel</name>
    <name type="synonym">Mytilus polymorpha</name>
    <dbReference type="NCBI Taxonomy" id="45954"/>
    <lineage>
        <taxon>Eukaryota</taxon>
        <taxon>Metazoa</taxon>
        <taxon>Spiralia</taxon>
        <taxon>Lophotrochozoa</taxon>
        <taxon>Mollusca</taxon>
        <taxon>Bivalvia</taxon>
        <taxon>Autobranchia</taxon>
        <taxon>Heteroconchia</taxon>
        <taxon>Euheterodonta</taxon>
        <taxon>Imparidentia</taxon>
        <taxon>Neoheterodontei</taxon>
        <taxon>Myida</taxon>
        <taxon>Dreissenoidea</taxon>
        <taxon>Dreissenidae</taxon>
        <taxon>Dreissena</taxon>
    </lineage>
</organism>
<feature type="transmembrane region" description="Helical" evidence="1">
    <location>
        <begin position="28"/>
        <end position="48"/>
    </location>
</feature>
<reference evidence="2" key="2">
    <citation type="submission" date="2020-11" db="EMBL/GenBank/DDBJ databases">
        <authorList>
            <person name="McCartney M.A."/>
            <person name="Auch B."/>
            <person name="Kono T."/>
            <person name="Mallez S."/>
            <person name="Becker A."/>
            <person name="Gohl D.M."/>
            <person name="Silverstein K.A.T."/>
            <person name="Koren S."/>
            <person name="Bechman K.B."/>
            <person name="Herman A."/>
            <person name="Abrahante J.E."/>
            <person name="Garbe J."/>
        </authorList>
    </citation>
    <scope>NUCLEOTIDE SEQUENCE</scope>
    <source>
        <strain evidence="2">Duluth1</strain>
        <tissue evidence="2">Whole animal</tissue>
    </source>
</reference>
<dbReference type="EMBL" id="JAIWYP010000003">
    <property type="protein sequence ID" value="KAH3858586.1"/>
    <property type="molecule type" value="Genomic_DNA"/>
</dbReference>
<gene>
    <name evidence="2" type="ORF">DPMN_101214</name>
</gene>
<accession>A0A9D4R846</accession>
<dbReference type="AlphaFoldDB" id="A0A9D4R846"/>
<sequence length="54" mass="5903">MDTTGTLKSMYLVGKLMELLVHNLHSQVIAAVAMGIFIRTSAVLAPYLERVAPM</sequence>
<dbReference type="Proteomes" id="UP000828390">
    <property type="component" value="Unassembled WGS sequence"/>
</dbReference>
<proteinExistence type="predicted"/>
<reference evidence="2" key="1">
    <citation type="journal article" date="2019" name="bioRxiv">
        <title>The Genome of the Zebra Mussel, Dreissena polymorpha: A Resource for Invasive Species Research.</title>
        <authorList>
            <person name="McCartney M.A."/>
            <person name="Auch B."/>
            <person name="Kono T."/>
            <person name="Mallez S."/>
            <person name="Zhang Y."/>
            <person name="Obille A."/>
            <person name="Becker A."/>
            <person name="Abrahante J.E."/>
            <person name="Garbe J."/>
            <person name="Badalamenti J.P."/>
            <person name="Herman A."/>
            <person name="Mangelson H."/>
            <person name="Liachko I."/>
            <person name="Sullivan S."/>
            <person name="Sone E.D."/>
            <person name="Koren S."/>
            <person name="Silverstein K.A.T."/>
            <person name="Beckman K.B."/>
            <person name="Gohl D.M."/>
        </authorList>
    </citation>
    <scope>NUCLEOTIDE SEQUENCE</scope>
    <source>
        <strain evidence="2">Duluth1</strain>
        <tissue evidence="2">Whole animal</tissue>
    </source>
</reference>
<keyword evidence="1" id="KW-0812">Transmembrane</keyword>
<evidence type="ECO:0000313" key="2">
    <source>
        <dbReference type="EMBL" id="KAH3858586.1"/>
    </source>
</evidence>
<evidence type="ECO:0000256" key="1">
    <source>
        <dbReference type="SAM" id="Phobius"/>
    </source>
</evidence>
<keyword evidence="3" id="KW-1185">Reference proteome</keyword>
<comment type="caution">
    <text evidence="2">The sequence shown here is derived from an EMBL/GenBank/DDBJ whole genome shotgun (WGS) entry which is preliminary data.</text>
</comment>
<protein>
    <submittedName>
        <fullName evidence="2">Uncharacterized protein</fullName>
    </submittedName>
</protein>
<evidence type="ECO:0000313" key="3">
    <source>
        <dbReference type="Proteomes" id="UP000828390"/>
    </source>
</evidence>
<keyword evidence="1" id="KW-1133">Transmembrane helix</keyword>
<keyword evidence="1" id="KW-0472">Membrane</keyword>